<dbReference type="AlphaFoldDB" id="A0A0A9FUB2"/>
<evidence type="ECO:0000313" key="1">
    <source>
        <dbReference type="EMBL" id="JAE14829.1"/>
    </source>
</evidence>
<accession>A0A0A9FUB2</accession>
<dbReference type="EMBL" id="GBRH01183067">
    <property type="protein sequence ID" value="JAE14829.1"/>
    <property type="molecule type" value="Transcribed_RNA"/>
</dbReference>
<sequence>MTEIAGKFDRRSFGSIDIPTVRGRTK</sequence>
<proteinExistence type="predicted"/>
<name>A0A0A9FUB2_ARUDO</name>
<reference evidence="1" key="2">
    <citation type="journal article" date="2015" name="Data Brief">
        <title>Shoot transcriptome of the giant reed, Arundo donax.</title>
        <authorList>
            <person name="Barrero R.A."/>
            <person name="Guerrero F.D."/>
            <person name="Moolhuijzen P."/>
            <person name="Goolsby J.A."/>
            <person name="Tidwell J."/>
            <person name="Bellgard S.E."/>
            <person name="Bellgard M.I."/>
        </authorList>
    </citation>
    <scope>NUCLEOTIDE SEQUENCE</scope>
    <source>
        <tissue evidence="1">Shoot tissue taken approximately 20 cm above the soil surface</tissue>
    </source>
</reference>
<protein>
    <submittedName>
        <fullName evidence="1">Uncharacterized protein</fullName>
    </submittedName>
</protein>
<reference evidence="1" key="1">
    <citation type="submission" date="2014-09" db="EMBL/GenBank/DDBJ databases">
        <authorList>
            <person name="Magalhaes I.L.F."/>
            <person name="Oliveira U."/>
            <person name="Santos F.R."/>
            <person name="Vidigal T.H.D.A."/>
            <person name="Brescovit A.D."/>
            <person name="Santos A.J."/>
        </authorList>
    </citation>
    <scope>NUCLEOTIDE SEQUENCE</scope>
    <source>
        <tissue evidence="1">Shoot tissue taken approximately 20 cm above the soil surface</tissue>
    </source>
</reference>
<organism evidence="1">
    <name type="scientific">Arundo donax</name>
    <name type="common">Giant reed</name>
    <name type="synonym">Donax arundinaceus</name>
    <dbReference type="NCBI Taxonomy" id="35708"/>
    <lineage>
        <taxon>Eukaryota</taxon>
        <taxon>Viridiplantae</taxon>
        <taxon>Streptophyta</taxon>
        <taxon>Embryophyta</taxon>
        <taxon>Tracheophyta</taxon>
        <taxon>Spermatophyta</taxon>
        <taxon>Magnoliopsida</taxon>
        <taxon>Liliopsida</taxon>
        <taxon>Poales</taxon>
        <taxon>Poaceae</taxon>
        <taxon>PACMAD clade</taxon>
        <taxon>Arundinoideae</taxon>
        <taxon>Arundineae</taxon>
        <taxon>Arundo</taxon>
    </lineage>
</organism>